<reference evidence="13" key="1">
    <citation type="submission" date="2023-02" db="EMBL/GenBank/DDBJ databases">
        <title>Genome of toxic invasive species Heracleum sosnowskyi carries increased number of genes despite the absence of recent whole-genome duplications.</title>
        <authorList>
            <person name="Schelkunov M."/>
            <person name="Shtratnikova V."/>
            <person name="Makarenko M."/>
            <person name="Klepikova A."/>
            <person name="Omelchenko D."/>
            <person name="Novikova G."/>
            <person name="Obukhova E."/>
            <person name="Bogdanov V."/>
            <person name="Penin A."/>
            <person name="Logacheva M."/>
        </authorList>
    </citation>
    <scope>NUCLEOTIDE SEQUENCE</scope>
    <source>
        <strain evidence="13">Hsosn_3</strain>
        <tissue evidence="13">Leaf</tissue>
    </source>
</reference>
<accession>A0AAD8HEF2</accession>
<keyword evidence="9" id="KW-0472">Membrane</keyword>
<dbReference type="SUPFAM" id="SSF56112">
    <property type="entry name" value="Protein kinase-like (PK-like)"/>
    <property type="match status" value="1"/>
</dbReference>
<keyword evidence="4" id="KW-0723">Serine/threonine-protein kinase</keyword>
<dbReference type="PANTHER" id="PTHR47985">
    <property type="entry name" value="OS07G0668900 PROTEIN"/>
    <property type="match status" value="1"/>
</dbReference>
<evidence type="ECO:0000256" key="1">
    <source>
        <dbReference type="ARBA" id="ARBA00004193"/>
    </source>
</evidence>
<keyword evidence="7 13" id="KW-0418">Kinase</keyword>
<dbReference type="PANTHER" id="PTHR47985:SF92">
    <property type="entry name" value="SERINE_THREONINE-PROTEIN KINASE PBL23-RELATED"/>
    <property type="match status" value="1"/>
</dbReference>
<name>A0AAD8HEF2_9APIA</name>
<dbReference type="GO" id="GO:0005886">
    <property type="term" value="C:plasma membrane"/>
    <property type="evidence" value="ECO:0007669"/>
    <property type="project" value="UniProtKB-SubCell"/>
</dbReference>
<evidence type="ECO:0000256" key="11">
    <source>
        <dbReference type="PROSITE-ProRule" id="PRU10141"/>
    </source>
</evidence>
<evidence type="ECO:0000256" key="7">
    <source>
        <dbReference type="ARBA" id="ARBA00022777"/>
    </source>
</evidence>
<dbReference type="GO" id="GO:0004674">
    <property type="term" value="F:protein serine/threonine kinase activity"/>
    <property type="evidence" value="ECO:0007669"/>
    <property type="project" value="UniProtKB-KW"/>
</dbReference>
<evidence type="ECO:0000256" key="5">
    <source>
        <dbReference type="ARBA" id="ARBA00022679"/>
    </source>
</evidence>
<dbReference type="PROSITE" id="PS50011">
    <property type="entry name" value="PROTEIN_KINASE_DOM"/>
    <property type="match status" value="1"/>
</dbReference>
<keyword evidence="5" id="KW-0808">Transferase</keyword>
<evidence type="ECO:0000256" key="10">
    <source>
        <dbReference type="ARBA" id="ARBA00023288"/>
    </source>
</evidence>
<dbReference type="InterPro" id="IPR000719">
    <property type="entry name" value="Prot_kinase_dom"/>
</dbReference>
<dbReference type="InterPro" id="IPR011009">
    <property type="entry name" value="Kinase-like_dom_sf"/>
</dbReference>
<dbReference type="FunFam" id="3.30.200.20:FF:000178">
    <property type="entry name" value="serine/threonine-protein kinase PBS1-like"/>
    <property type="match status" value="1"/>
</dbReference>
<reference evidence="13" key="2">
    <citation type="submission" date="2023-05" db="EMBL/GenBank/DDBJ databases">
        <authorList>
            <person name="Schelkunov M.I."/>
        </authorList>
    </citation>
    <scope>NUCLEOTIDE SEQUENCE</scope>
    <source>
        <strain evidence="13">Hsosn_3</strain>
        <tissue evidence="13">Leaf</tissue>
    </source>
</reference>
<feature type="domain" description="Protein kinase" evidence="12">
    <location>
        <begin position="74"/>
        <end position="351"/>
    </location>
</feature>
<dbReference type="Gene3D" id="1.10.510.10">
    <property type="entry name" value="Transferase(Phosphotransferase) domain 1"/>
    <property type="match status" value="1"/>
</dbReference>
<evidence type="ECO:0000256" key="6">
    <source>
        <dbReference type="ARBA" id="ARBA00022741"/>
    </source>
</evidence>
<dbReference type="InterPro" id="IPR001245">
    <property type="entry name" value="Ser-Thr/Tyr_kinase_cat_dom"/>
</dbReference>
<dbReference type="CDD" id="cd14066">
    <property type="entry name" value="STKc_IRAK"/>
    <property type="match status" value="1"/>
</dbReference>
<keyword evidence="3" id="KW-1003">Cell membrane</keyword>
<evidence type="ECO:0000256" key="4">
    <source>
        <dbReference type="ARBA" id="ARBA00022527"/>
    </source>
</evidence>
<keyword evidence="10" id="KW-0449">Lipoprotein</keyword>
<evidence type="ECO:0000256" key="9">
    <source>
        <dbReference type="ARBA" id="ARBA00023136"/>
    </source>
</evidence>
<evidence type="ECO:0000313" key="13">
    <source>
        <dbReference type="EMBL" id="KAK1364784.1"/>
    </source>
</evidence>
<feature type="binding site" evidence="11">
    <location>
        <position position="103"/>
    </location>
    <ligand>
        <name>ATP</name>
        <dbReference type="ChEBI" id="CHEBI:30616"/>
    </ligand>
</feature>
<comment type="subcellular location">
    <subcellularLocation>
        <location evidence="1">Cell membrane</location>
        <topology evidence="1">Lipid-anchor</topology>
    </subcellularLocation>
</comment>
<dbReference type="Gene3D" id="3.30.200.20">
    <property type="entry name" value="Phosphorylase Kinase, domain 1"/>
    <property type="match status" value="1"/>
</dbReference>
<proteinExistence type="inferred from homology"/>
<comment type="similarity">
    <text evidence="2">Belongs to the protein kinase superfamily. Ser/Thr protein kinase family.</text>
</comment>
<dbReference type="InterPro" id="IPR017441">
    <property type="entry name" value="Protein_kinase_ATP_BS"/>
</dbReference>
<keyword evidence="8 11" id="KW-0067">ATP-binding</keyword>
<dbReference type="EMBL" id="JAUIZM010000009">
    <property type="protein sequence ID" value="KAK1364784.1"/>
    <property type="molecule type" value="Genomic_DNA"/>
</dbReference>
<dbReference type="GO" id="GO:0005524">
    <property type="term" value="F:ATP binding"/>
    <property type="evidence" value="ECO:0007669"/>
    <property type="project" value="UniProtKB-UniRule"/>
</dbReference>
<organism evidence="13 14">
    <name type="scientific">Heracleum sosnowskyi</name>
    <dbReference type="NCBI Taxonomy" id="360622"/>
    <lineage>
        <taxon>Eukaryota</taxon>
        <taxon>Viridiplantae</taxon>
        <taxon>Streptophyta</taxon>
        <taxon>Embryophyta</taxon>
        <taxon>Tracheophyta</taxon>
        <taxon>Spermatophyta</taxon>
        <taxon>Magnoliopsida</taxon>
        <taxon>eudicotyledons</taxon>
        <taxon>Gunneridae</taxon>
        <taxon>Pentapetalae</taxon>
        <taxon>asterids</taxon>
        <taxon>campanulids</taxon>
        <taxon>Apiales</taxon>
        <taxon>Apiaceae</taxon>
        <taxon>Apioideae</taxon>
        <taxon>apioid superclade</taxon>
        <taxon>Tordylieae</taxon>
        <taxon>Tordyliinae</taxon>
        <taxon>Heracleum</taxon>
    </lineage>
</organism>
<evidence type="ECO:0000256" key="3">
    <source>
        <dbReference type="ARBA" id="ARBA00022475"/>
    </source>
</evidence>
<evidence type="ECO:0000313" key="14">
    <source>
        <dbReference type="Proteomes" id="UP001237642"/>
    </source>
</evidence>
<dbReference type="FunFam" id="1.10.510.10:FF:000032">
    <property type="entry name" value="Serine/threonine-protein kinase PBS1"/>
    <property type="match status" value="1"/>
</dbReference>
<dbReference type="AlphaFoldDB" id="A0AAD8HEF2"/>
<sequence>MKKISLRTRSSVQGCKNSWKYTNGDTLSSIVRSVSMKAGFNKQKTLKGSTQHANADITTKVFTFGELAAATQNFHPKKLVGNGGFGRVYKGQLKHNNKIVAIKQLDKNATQGNKEFLEEAVALSHVQHPNLVNLIGHCTDGRQRILVYEYLSNGSLEDHLFEVSGKKPPLDWHTRMKIVKGAAQGLEYLHDTANSPIVYRNFKASNILLDDEFNPKLSDFGLSKLGVAGEKDHVSMTMMETFGYCAPEYTQTGEPTSMSDVYSFGVVLLEILSGRRAIDTTRPTEEQNLVNWAHPIFKDKKKFGLIADPLLEDKYPVKGLYQALAVAAMCLQEEANTRPMIGDVATALEYLLTENFENNDIITMSDDQQAMEFGIQDADTSLQPQPNA</sequence>
<evidence type="ECO:0000256" key="2">
    <source>
        <dbReference type="ARBA" id="ARBA00008684"/>
    </source>
</evidence>
<evidence type="ECO:0000259" key="12">
    <source>
        <dbReference type="PROSITE" id="PS50011"/>
    </source>
</evidence>
<keyword evidence="6 11" id="KW-0547">Nucleotide-binding</keyword>
<dbReference type="Pfam" id="PF07714">
    <property type="entry name" value="PK_Tyr_Ser-Thr"/>
    <property type="match status" value="1"/>
</dbReference>
<keyword evidence="14" id="KW-1185">Reference proteome</keyword>
<dbReference type="PROSITE" id="PS00107">
    <property type="entry name" value="PROTEIN_KINASE_ATP"/>
    <property type="match status" value="1"/>
</dbReference>
<evidence type="ECO:0000256" key="8">
    <source>
        <dbReference type="ARBA" id="ARBA00022840"/>
    </source>
</evidence>
<protein>
    <submittedName>
        <fullName evidence="13">Serine/threonine-protein kinase PBL23</fullName>
    </submittedName>
</protein>
<gene>
    <name evidence="13" type="ORF">POM88_040345</name>
</gene>
<dbReference type="Proteomes" id="UP001237642">
    <property type="component" value="Unassembled WGS sequence"/>
</dbReference>
<comment type="caution">
    <text evidence="13">The sequence shown here is derived from an EMBL/GenBank/DDBJ whole genome shotgun (WGS) entry which is preliminary data.</text>
</comment>